<proteinExistence type="inferred from homology"/>
<dbReference type="PANTHER" id="PTHR15440">
    <property type="entry name" value="XRP2 PROTEIN"/>
    <property type="match status" value="1"/>
</dbReference>
<dbReference type="EMBL" id="MU069548">
    <property type="protein sequence ID" value="KAF5839280.1"/>
    <property type="molecule type" value="Genomic_DNA"/>
</dbReference>
<evidence type="ECO:0000256" key="2">
    <source>
        <dbReference type="ARBA" id="ARBA00022741"/>
    </source>
</evidence>
<organism evidence="5 6">
    <name type="scientific">Dunaliella salina</name>
    <name type="common">Green alga</name>
    <name type="synonym">Protococcus salinus</name>
    <dbReference type="NCBI Taxonomy" id="3046"/>
    <lineage>
        <taxon>Eukaryota</taxon>
        <taxon>Viridiplantae</taxon>
        <taxon>Chlorophyta</taxon>
        <taxon>core chlorophytes</taxon>
        <taxon>Chlorophyceae</taxon>
        <taxon>CS clade</taxon>
        <taxon>Chlamydomonadales</taxon>
        <taxon>Dunaliellaceae</taxon>
        <taxon>Dunaliella</taxon>
    </lineage>
</organism>
<evidence type="ECO:0000313" key="5">
    <source>
        <dbReference type="EMBL" id="KAF5839280.1"/>
    </source>
</evidence>
<feature type="compositionally biased region" description="Polar residues" evidence="3">
    <location>
        <begin position="1"/>
        <end position="11"/>
    </location>
</feature>
<sequence>MGNCWGSNQGSKYAIDNQDEKELEKLAQKGTKAKRRRGTEAKEITARPKKALAAKQQGDGNAGSQNPAPSPQKPDTNAAADGHVAADSQKLSAPAPAPKPKLNIKDFQFKQCKGEVKVKAPGTINGQAFMIDECADCDLYVLDRCAAVTIDDSKNCRIFIGPTDGSIFMRNCTNVKCCFIGRQIRLRDVTNSNVALLCRTKPIIETSTNVEDLKGEAEMLPVTLQGHSPTTTNLKHPQFKL</sequence>
<protein>
    <submittedName>
        <fullName evidence="5">Tubulin binding cofactor C-domain-containing protein</fullName>
    </submittedName>
</protein>
<dbReference type="PROSITE" id="PS51329">
    <property type="entry name" value="C_CAP_COFACTOR_C"/>
    <property type="match status" value="1"/>
</dbReference>
<feature type="domain" description="C-CAP/cofactor C-like" evidence="4">
    <location>
        <begin position="96"/>
        <end position="224"/>
    </location>
</feature>
<gene>
    <name evidence="5" type="ORF">DUNSADRAFT_1153</name>
</gene>
<dbReference type="InterPro" id="IPR016098">
    <property type="entry name" value="CAP/MinC_C"/>
</dbReference>
<dbReference type="Gene3D" id="2.160.20.70">
    <property type="match status" value="1"/>
</dbReference>
<dbReference type="InterPro" id="IPR006599">
    <property type="entry name" value="CARP_motif"/>
</dbReference>
<feature type="region of interest" description="Disordered" evidence="3">
    <location>
        <begin position="1"/>
        <end position="100"/>
    </location>
</feature>
<keyword evidence="6" id="KW-1185">Reference proteome</keyword>
<dbReference type="PANTHER" id="PTHR15440:SF0">
    <property type="entry name" value="PROTEIN XRP2"/>
    <property type="match status" value="1"/>
</dbReference>
<comment type="similarity">
    <text evidence="1">Belongs to the TBCC family.</text>
</comment>
<accession>A0ABQ7GXF3</accession>
<name>A0ABQ7GXF3_DUNSA</name>
<dbReference type="SMART" id="SM00673">
    <property type="entry name" value="CARP"/>
    <property type="match status" value="1"/>
</dbReference>
<dbReference type="InterPro" id="IPR039093">
    <property type="entry name" value="XRP2"/>
</dbReference>
<evidence type="ECO:0000256" key="3">
    <source>
        <dbReference type="SAM" id="MobiDB-lite"/>
    </source>
</evidence>
<dbReference type="InterPro" id="IPR017901">
    <property type="entry name" value="C-CAP_CF_C-like"/>
</dbReference>
<feature type="compositionally biased region" description="Basic and acidic residues" evidence="3">
    <location>
        <begin position="18"/>
        <end position="27"/>
    </location>
</feature>
<evidence type="ECO:0000256" key="1">
    <source>
        <dbReference type="ARBA" id="ARBA00008848"/>
    </source>
</evidence>
<reference evidence="5" key="1">
    <citation type="submission" date="2017-08" db="EMBL/GenBank/DDBJ databases">
        <authorList>
            <person name="Polle J.E."/>
            <person name="Barry K."/>
            <person name="Cushman J."/>
            <person name="Schmutz J."/>
            <person name="Tran D."/>
            <person name="Hathwaick L.T."/>
            <person name="Yim W.C."/>
            <person name="Jenkins J."/>
            <person name="Mckie-Krisberg Z.M."/>
            <person name="Prochnik S."/>
            <person name="Lindquist E."/>
            <person name="Dockter R.B."/>
            <person name="Adam C."/>
            <person name="Molina H."/>
            <person name="Bunkerborg J."/>
            <person name="Jin E."/>
            <person name="Buchheim M."/>
            <person name="Magnuson J."/>
        </authorList>
    </citation>
    <scope>NUCLEOTIDE SEQUENCE</scope>
    <source>
        <strain evidence="5">CCAP 19/18</strain>
    </source>
</reference>
<comment type="caution">
    <text evidence="5">The sequence shown here is derived from an EMBL/GenBank/DDBJ whole genome shotgun (WGS) entry which is preliminary data.</text>
</comment>
<evidence type="ECO:0000313" key="6">
    <source>
        <dbReference type="Proteomes" id="UP000815325"/>
    </source>
</evidence>
<keyword evidence="2" id="KW-0547">Nucleotide-binding</keyword>
<dbReference type="InterPro" id="IPR012945">
    <property type="entry name" value="Tubulin-bd_cofactor_C_dom"/>
</dbReference>
<dbReference type="Proteomes" id="UP000815325">
    <property type="component" value="Unassembled WGS sequence"/>
</dbReference>
<feature type="compositionally biased region" description="Polar residues" evidence="3">
    <location>
        <begin position="58"/>
        <end position="67"/>
    </location>
</feature>
<evidence type="ECO:0000259" key="4">
    <source>
        <dbReference type="PROSITE" id="PS51329"/>
    </source>
</evidence>
<dbReference type="Pfam" id="PF07986">
    <property type="entry name" value="TBCC"/>
    <property type="match status" value="1"/>
</dbReference>